<evidence type="ECO:0000313" key="8">
    <source>
        <dbReference type="Proteomes" id="UP000436803"/>
    </source>
</evidence>
<dbReference type="AlphaFoldDB" id="A0A395WH63"/>
<dbReference type="Proteomes" id="UP000319026">
    <property type="component" value="Unassembled WGS sequence"/>
</dbReference>
<dbReference type="InterPro" id="IPR049273">
    <property type="entry name" value="DUF3829-like_N"/>
</dbReference>
<evidence type="ECO:0000259" key="2">
    <source>
        <dbReference type="Pfam" id="PF22219"/>
    </source>
</evidence>
<feature type="domain" description="DUF3829" evidence="2">
    <location>
        <begin position="209"/>
        <end position="312"/>
    </location>
</feature>
<dbReference type="EMBL" id="VOHV01000003">
    <property type="protein sequence ID" value="TWV42448.1"/>
    <property type="molecule type" value="Genomic_DNA"/>
</dbReference>
<evidence type="ECO:0000313" key="7">
    <source>
        <dbReference type="Proteomes" id="UP000319026"/>
    </source>
</evidence>
<evidence type="ECO:0000313" key="4">
    <source>
        <dbReference type="EMBL" id="TWV42448.1"/>
    </source>
</evidence>
<reference evidence="4 6" key="2">
    <citation type="submission" date="2019-07" db="EMBL/GenBank/DDBJ databases">
        <title>Genome sequencing of Bacteroides fragilis.</title>
        <authorList>
            <person name="Galasyn E.V."/>
            <person name="Ruoff K.L."/>
            <person name="Price C.E."/>
            <person name="Valls R.A."/>
            <person name="O'Toole G.A."/>
        </authorList>
    </citation>
    <scope>NUCLEOTIDE SEQUENCE [LARGE SCALE GENOMIC DNA]</scope>
    <source>
        <strain evidence="4 6">AD135F_1B</strain>
    </source>
</reference>
<dbReference type="Gene3D" id="1.20.120.930">
    <property type="entry name" value="Uncharacterised protein PF12889, N-terminal DUF3829"/>
    <property type="match status" value="1"/>
</dbReference>
<name>A0A395WH63_BACFG</name>
<comment type="caution">
    <text evidence="3">The sequence shown here is derived from an EMBL/GenBank/DDBJ whole genome shotgun (WGS) entry which is preliminary data.</text>
</comment>
<dbReference type="Proteomes" id="UP000315444">
    <property type="component" value="Unassembled WGS sequence"/>
</dbReference>
<dbReference type="EMBL" id="VWAW01000001">
    <property type="protein sequence ID" value="KAA5178488.1"/>
    <property type="molecule type" value="Genomic_DNA"/>
</dbReference>
<feature type="domain" description="DUF3829" evidence="1">
    <location>
        <begin position="59"/>
        <end position="207"/>
    </location>
</feature>
<proteinExistence type="predicted"/>
<dbReference type="Proteomes" id="UP000436803">
    <property type="component" value="Unassembled WGS sequence"/>
</dbReference>
<dbReference type="EMBL" id="VOHT01000003">
    <property type="protein sequence ID" value="TWV50152.1"/>
    <property type="molecule type" value="Genomic_DNA"/>
</dbReference>
<sequence>MIFILLLVQYQRSISLFYLLIIKGNIMKKNLLLVGALVSAFLLASCSGGDKSKAPVVSTADIENAAEVIKYYNTSLGVLKDMVKEKDVNAVLDYMEQKGKAPALSAIVPPAVVSKDSAIVLNPGNCFNEETRQNLKQNYTGLFQARTEFYANFDTYLSYLKKKDVTNAKKLLDVNYQLSTQMSEYKQNIFDILSPFTEQAELVLLVDNPLKAQIMSVRKMSSTMQSILNLYARKHRMDGPRIDLKVAELTQQLDAAKKLPVVNGHEGEMKSYQAFLSQVETFIKQVKKVREKGEYSDADYDMLTSAFETSII</sequence>
<evidence type="ECO:0000313" key="3">
    <source>
        <dbReference type="EMBL" id="KAA5178488.1"/>
    </source>
</evidence>
<organism evidence="3 8">
    <name type="scientific">Bacteroides fragilis</name>
    <dbReference type="NCBI Taxonomy" id="817"/>
    <lineage>
        <taxon>Bacteria</taxon>
        <taxon>Pseudomonadati</taxon>
        <taxon>Bacteroidota</taxon>
        <taxon>Bacteroidia</taxon>
        <taxon>Bacteroidales</taxon>
        <taxon>Bacteroidaceae</taxon>
        <taxon>Bacteroides</taxon>
    </lineage>
</organism>
<reference evidence="3 8" key="1">
    <citation type="journal article" date="2019" name="Nat. Med.">
        <title>A library of human gut bacterial isolates paired with longitudinal multiomics data enables mechanistic microbiome research.</title>
        <authorList>
            <person name="Poyet M."/>
            <person name="Groussin M."/>
            <person name="Gibbons S.M."/>
            <person name="Avila-Pacheco J."/>
            <person name="Jiang X."/>
            <person name="Kearney S.M."/>
            <person name="Perrotta A.R."/>
            <person name="Berdy B."/>
            <person name="Zhao S."/>
            <person name="Lieberman T.D."/>
            <person name="Swanson P.K."/>
            <person name="Smith M."/>
            <person name="Roesemann S."/>
            <person name="Alexander J.E."/>
            <person name="Rich S.A."/>
            <person name="Livny J."/>
            <person name="Vlamakis H."/>
            <person name="Clish C."/>
            <person name="Bullock K."/>
            <person name="Deik A."/>
            <person name="Scott J."/>
            <person name="Pierce K.A."/>
            <person name="Xavier R.J."/>
            <person name="Alm E.J."/>
        </authorList>
    </citation>
    <scope>NUCLEOTIDE SEQUENCE [LARGE SCALE GENOMIC DNA]</scope>
    <source>
        <strain evidence="3 8">BIOML-A7</strain>
    </source>
</reference>
<evidence type="ECO:0000313" key="6">
    <source>
        <dbReference type="Proteomes" id="UP000315444"/>
    </source>
</evidence>
<protein>
    <recommendedName>
        <fullName evidence="9">DUF3829 domain-containing protein</fullName>
    </recommendedName>
</protein>
<accession>A0A395WH63</accession>
<gene>
    <name evidence="3" type="ORF">F2Z29_00270</name>
    <name evidence="5" type="ORF">FSA03_09845</name>
    <name evidence="4" type="ORF">FSA06_09695</name>
</gene>
<dbReference type="Gene3D" id="1.20.58.820">
    <property type="entry name" value="Uncharacterised protein PF12889, C-terminal DUF3829"/>
    <property type="match status" value="1"/>
</dbReference>
<dbReference type="Pfam" id="PF22219">
    <property type="entry name" value="DUF3829_2nd"/>
    <property type="match status" value="1"/>
</dbReference>
<evidence type="ECO:0008006" key="9">
    <source>
        <dbReference type="Google" id="ProtNLM"/>
    </source>
</evidence>
<evidence type="ECO:0000259" key="1">
    <source>
        <dbReference type="Pfam" id="PF20893"/>
    </source>
</evidence>
<evidence type="ECO:0000313" key="5">
    <source>
        <dbReference type="EMBL" id="TWV50152.1"/>
    </source>
</evidence>
<reference evidence="5 7" key="3">
    <citation type="submission" date="2019-07" db="EMBL/GenBank/DDBJ databases">
        <title>Genome Sequencing of Bacteroides fragilis.</title>
        <authorList>
            <person name="Pinto K.M."/>
            <person name="Ruoff K.L."/>
            <person name="Price C.E."/>
            <person name="Valls R.A."/>
            <person name="O'Toole G.A."/>
        </authorList>
    </citation>
    <scope>NUCLEOTIDE SEQUENCE [LARGE SCALE GENOMIC DNA]</scope>
    <source>
        <strain evidence="5 7">AD135F_3B</strain>
    </source>
</reference>
<dbReference type="Pfam" id="PF20893">
    <property type="entry name" value="DUF6845"/>
    <property type="match status" value="1"/>
</dbReference>
<dbReference type="InterPro" id="IPR053996">
    <property type="entry name" value="DUF3829-like_C"/>
</dbReference>